<dbReference type="EMBL" id="CM000140">
    <property type="protein sequence ID" value="EAZ26430.1"/>
    <property type="molecule type" value="Genomic_DNA"/>
</dbReference>
<dbReference type="Proteomes" id="UP000007752">
    <property type="component" value="Chromosome 3"/>
</dbReference>
<sequence>MWKGWRQVQLGRGSQVCKYSGNKTTFDVFRMESMVALGQQVHLLDIRHFGLVHHRLKLLVIARRRLRVDHRRERPKLGGEEPTLWEWGVEDKLRKRNQDECHGRELAGMQGYRRGRWERE</sequence>
<evidence type="ECO:0000313" key="1">
    <source>
        <dbReference type="EMBL" id="EAZ26430.1"/>
    </source>
</evidence>
<reference evidence="1" key="2">
    <citation type="submission" date="2008-12" db="EMBL/GenBank/DDBJ databases">
        <title>Improved gene annotation of the rice (Oryza sativa) genomes.</title>
        <authorList>
            <person name="Wang J."/>
            <person name="Li R."/>
            <person name="Fan W."/>
            <person name="Huang Q."/>
            <person name="Zhang J."/>
            <person name="Zhou Y."/>
            <person name="Hu Y."/>
            <person name="Zi S."/>
            <person name="Li J."/>
            <person name="Ni P."/>
            <person name="Zheng H."/>
            <person name="Zhang Y."/>
            <person name="Zhao M."/>
            <person name="Hao Q."/>
            <person name="McDermott J."/>
            <person name="Samudrala R."/>
            <person name="Kristiansen K."/>
            <person name="Wong G.K.-S."/>
        </authorList>
    </citation>
    <scope>NUCLEOTIDE SEQUENCE</scope>
</reference>
<organism evidence="1">
    <name type="scientific">Oryza sativa subsp. japonica</name>
    <name type="common">Rice</name>
    <dbReference type="NCBI Taxonomy" id="39947"/>
    <lineage>
        <taxon>Eukaryota</taxon>
        <taxon>Viridiplantae</taxon>
        <taxon>Streptophyta</taxon>
        <taxon>Embryophyta</taxon>
        <taxon>Tracheophyta</taxon>
        <taxon>Spermatophyta</taxon>
        <taxon>Magnoliopsida</taxon>
        <taxon>Liliopsida</taxon>
        <taxon>Poales</taxon>
        <taxon>Poaceae</taxon>
        <taxon>BOP clade</taxon>
        <taxon>Oryzoideae</taxon>
        <taxon>Oryzeae</taxon>
        <taxon>Oryzinae</taxon>
        <taxon>Oryza</taxon>
        <taxon>Oryza sativa</taxon>
    </lineage>
</organism>
<gene>
    <name evidence="1" type="ORF">OsJ_10315</name>
</gene>
<proteinExistence type="predicted"/>
<reference evidence="1" key="1">
    <citation type="journal article" date="2005" name="PLoS Biol.">
        <title>The genomes of Oryza sativa: a history of duplications.</title>
        <authorList>
            <person name="Yu J."/>
            <person name="Wang J."/>
            <person name="Lin W."/>
            <person name="Li S."/>
            <person name="Li H."/>
            <person name="Zhou J."/>
            <person name="Ni P."/>
            <person name="Dong W."/>
            <person name="Hu S."/>
            <person name="Zeng C."/>
            <person name="Zhang J."/>
            <person name="Zhang Y."/>
            <person name="Li R."/>
            <person name="Xu Z."/>
            <person name="Li S."/>
            <person name="Li X."/>
            <person name="Zheng H."/>
            <person name="Cong L."/>
            <person name="Lin L."/>
            <person name="Yin J."/>
            <person name="Geng J."/>
            <person name="Li G."/>
            <person name="Shi J."/>
            <person name="Liu J."/>
            <person name="Lv H."/>
            <person name="Li J."/>
            <person name="Wang J."/>
            <person name="Deng Y."/>
            <person name="Ran L."/>
            <person name="Shi X."/>
            <person name="Wang X."/>
            <person name="Wu Q."/>
            <person name="Li C."/>
            <person name="Ren X."/>
            <person name="Wang J."/>
            <person name="Wang X."/>
            <person name="Li D."/>
            <person name="Liu D."/>
            <person name="Zhang X."/>
            <person name="Ji Z."/>
            <person name="Zhao W."/>
            <person name="Sun Y."/>
            <person name="Zhang Z."/>
            <person name="Bao J."/>
            <person name="Han Y."/>
            <person name="Dong L."/>
            <person name="Ji J."/>
            <person name="Chen P."/>
            <person name="Wu S."/>
            <person name="Liu J."/>
            <person name="Xiao Y."/>
            <person name="Bu D."/>
            <person name="Tan J."/>
            <person name="Yang L."/>
            <person name="Ye C."/>
            <person name="Zhang J."/>
            <person name="Xu J."/>
            <person name="Zhou Y."/>
            <person name="Yu Y."/>
            <person name="Zhang B."/>
            <person name="Zhuang S."/>
            <person name="Wei H."/>
            <person name="Liu B."/>
            <person name="Lei M."/>
            <person name="Yu H."/>
            <person name="Li Y."/>
            <person name="Xu H."/>
            <person name="Wei S."/>
            <person name="He X."/>
            <person name="Fang L."/>
            <person name="Zhang Z."/>
            <person name="Zhang Y."/>
            <person name="Huang X."/>
            <person name="Su Z."/>
            <person name="Tong W."/>
            <person name="Li J."/>
            <person name="Tong Z."/>
            <person name="Li S."/>
            <person name="Ye J."/>
            <person name="Wang L."/>
            <person name="Fang L."/>
            <person name="Lei T."/>
            <person name="Chen C."/>
            <person name="Chen H."/>
            <person name="Xu Z."/>
            <person name="Li H."/>
            <person name="Huang H."/>
            <person name="Zhang F."/>
            <person name="Xu H."/>
            <person name="Li N."/>
            <person name="Zhao C."/>
            <person name="Li S."/>
            <person name="Dong L."/>
            <person name="Huang Y."/>
            <person name="Li L."/>
            <person name="Xi Y."/>
            <person name="Qi Q."/>
            <person name="Li W."/>
            <person name="Zhang B."/>
            <person name="Hu W."/>
            <person name="Zhang Y."/>
            <person name="Tian X."/>
            <person name="Jiao Y."/>
            <person name="Liang X."/>
            <person name="Jin J."/>
            <person name="Gao L."/>
            <person name="Zheng W."/>
            <person name="Hao B."/>
            <person name="Liu S."/>
            <person name="Wang W."/>
            <person name="Yuan L."/>
            <person name="Cao M."/>
            <person name="McDermott J."/>
            <person name="Samudrala R."/>
            <person name="Wang J."/>
            <person name="Wong G.K."/>
            <person name="Yang H."/>
        </authorList>
    </citation>
    <scope>NUCLEOTIDE SEQUENCE [LARGE SCALE GENOMIC DNA]</scope>
</reference>
<name>A0A8J8XF96_ORYSJ</name>
<protein>
    <submittedName>
        <fullName evidence="1">Uncharacterized protein</fullName>
    </submittedName>
</protein>
<dbReference type="AlphaFoldDB" id="A0A8J8XF96"/>
<accession>A0A8J8XF96</accession>